<dbReference type="RefSeq" id="WP_010861511.1">
    <property type="nucleotide sequence ID" value="NZ_KB933458.1"/>
</dbReference>
<dbReference type="AlphaFoldDB" id="R7Z7X8"/>
<organism evidence="1 2">
    <name type="scientific">Lysinibacillus sphaericus OT4b.31</name>
    <dbReference type="NCBI Taxonomy" id="1285586"/>
    <lineage>
        <taxon>Bacteria</taxon>
        <taxon>Bacillati</taxon>
        <taxon>Bacillota</taxon>
        <taxon>Bacilli</taxon>
        <taxon>Bacillales</taxon>
        <taxon>Bacillaceae</taxon>
        <taxon>Lysinibacillus</taxon>
    </lineage>
</organism>
<dbReference type="HOGENOM" id="CLU_2102100_0_0_9"/>
<evidence type="ECO:0000313" key="2">
    <source>
        <dbReference type="Proteomes" id="UP000013911"/>
    </source>
</evidence>
<keyword evidence="1" id="KW-0378">Hydrolase</keyword>
<dbReference type="GO" id="GO:0006508">
    <property type="term" value="P:proteolysis"/>
    <property type="evidence" value="ECO:0007669"/>
    <property type="project" value="UniProtKB-KW"/>
</dbReference>
<dbReference type="eggNOG" id="COG1404">
    <property type="taxonomic scope" value="Bacteria"/>
</dbReference>
<accession>R7Z7X8</accession>
<gene>
    <name evidence="1" type="ORF">H131_23129</name>
</gene>
<keyword evidence="1" id="KW-0645">Protease</keyword>
<feature type="non-terminal residue" evidence="1">
    <location>
        <position position="117"/>
    </location>
</feature>
<dbReference type="EMBL" id="AQPX01000083">
    <property type="protein sequence ID" value="EON70109.1"/>
    <property type="molecule type" value="Genomic_DNA"/>
</dbReference>
<proteinExistence type="predicted"/>
<dbReference type="GO" id="GO:0008233">
    <property type="term" value="F:peptidase activity"/>
    <property type="evidence" value="ECO:0007669"/>
    <property type="project" value="UniProtKB-KW"/>
</dbReference>
<reference evidence="1 2" key="1">
    <citation type="submission" date="2013-04" db="EMBL/GenBank/DDBJ databases">
        <title>Draft genome of the heavy metal tolerant bacterium Lysinibacillus sphaericus strain OT4b.31.</title>
        <authorList>
            <person name="Pena-Montenegro T.D."/>
            <person name="Dussan J."/>
        </authorList>
    </citation>
    <scope>NUCLEOTIDE SEQUENCE [LARGE SCALE GENOMIC DNA]</scope>
    <source>
        <strain evidence="1 2">OT4b.31</strain>
    </source>
</reference>
<protein>
    <submittedName>
        <fullName evidence="1">Subtilisin-like serine protease</fullName>
    </submittedName>
</protein>
<comment type="caution">
    <text evidence="1">The sequence shown here is derived from an EMBL/GenBank/DDBJ whole genome shotgun (WGS) entry which is preliminary data.</text>
</comment>
<sequence length="117" mass="12578">MKNFKFMKFLSSILVFVMVLSLLVPLSSASAEESKPFKQDSQSESIIQLKVDIAEQLSLSKDSPTLHESLKNVSKAGVVKGKGQGNRTITGTYGEHTLTFDVFVKQGNGNGNGNGNG</sequence>
<dbReference type="Proteomes" id="UP000013911">
    <property type="component" value="Unassembled WGS sequence"/>
</dbReference>
<name>R7Z7X8_LYSSH</name>
<evidence type="ECO:0000313" key="1">
    <source>
        <dbReference type="EMBL" id="EON70109.1"/>
    </source>
</evidence>